<gene>
    <name evidence="9" type="ORF">LZC95_46860</name>
</gene>
<sequence>MGIKLGGASFLRARIGSLLAILPLGIWSVVHIWNNLAAFYGAEAWEKSVTSYPHPAAQFITAIVVLLPLLIHSVWGIGRLLSARPNNVRYGFYTNLKYALQRISAIGLLLFIIAHLWLAWIHPRFVEGHAEAFADISHEMRFHTPTLVVYVLGILGLAYHLANGLHTFCMGWGIVESRRALKKLEWVILGFFVVLLAMGWGAIYALYSGATP</sequence>
<dbReference type="Proteomes" id="UP001379533">
    <property type="component" value="Chromosome"/>
</dbReference>
<reference evidence="9 10" key="1">
    <citation type="submission" date="2021-12" db="EMBL/GenBank/DDBJ databases">
        <title>Discovery of the Pendulisporaceae a myxobacterial family with distinct sporulation behavior and unique specialized metabolism.</title>
        <authorList>
            <person name="Garcia R."/>
            <person name="Popoff A."/>
            <person name="Bader C.D."/>
            <person name="Loehr J."/>
            <person name="Walesch S."/>
            <person name="Walt C."/>
            <person name="Boldt J."/>
            <person name="Bunk B."/>
            <person name="Haeckl F.J.F.P.J."/>
            <person name="Gunesch A.P."/>
            <person name="Birkelbach J."/>
            <person name="Nuebel U."/>
            <person name="Pietschmann T."/>
            <person name="Bach T."/>
            <person name="Mueller R."/>
        </authorList>
    </citation>
    <scope>NUCLEOTIDE SEQUENCE [LARGE SCALE GENOMIC DNA]</scope>
    <source>
        <strain evidence="9 10">MSr12523</strain>
    </source>
</reference>
<organism evidence="9 10">
    <name type="scientific">Pendulispora brunnea</name>
    <dbReference type="NCBI Taxonomy" id="2905690"/>
    <lineage>
        <taxon>Bacteria</taxon>
        <taxon>Pseudomonadati</taxon>
        <taxon>Myxococcota</taxon>
        <taxon>Myxococcia</taxon>
        <taxon>Myxococcales</taxon>
        <taxon>Sorangiineae</taxon>
        <taxon>Pendulisporaceae</taxon>
        <taxon>Pendulispora</taxon>
    </lineage>
</organism>
<dbReference type="SUPFAM" id="SSF81343">
    <property type="entry name" value="Fumarate reductase respiratory complex transmembrane subunits"/>
    <property type="match status" value="1"/>
</dbReference>
<evidence type="ECO:0000256" key="7">
    <source>
        <dbReference type="ARBA" id="ARBA00023136"/>
    </source>
</evidence>
<keyword evidence="10" id="KW-1185">Reference proteome</keyword>
<accession>A0ABZ2K5I9</accession>
<dbReference type="EMBL" id="CP089982">
    <property type="protein sequence ID" value="WXA93962.1"/>
    <property type="molecule type" value="Genomic_DNA"/>
</dbReference>
<name>A0ABZ2K5I9_9BACT</name>
<feature type="transmembrane region" description="Helical" evidence="8">
    <location>
        <begin position="15"/>
        <end position="36"/>
    </location>
</feature>
<keyword evidence="4" id="KW-0479">Metal-binding</keyword>
<evidence type="ECO:0000256" key="8">
    <source>
        <dbReference type="SAM" id="Phobius"/>
    </source>
</evidence>
<evidence type="ECO:0000256" key="3">
    <source>
        <dbReference type="ARBA" id="ARBA00022692"/>
    </source>
</evidence>
<keyword evidence="6" id="KW-0408">Iron</keyword>
<evidence type="ECO:0000256" key="5">
    <source>
        <dbReference type="ARBA" id="ARBA00022989"/>
    </source>
</evidence>
<dbReference type="Gene3D" id="1.20.1300.10">
    <property type="entry name" value="Fumarate reductase/succinate dehydrogenase, transmembrane subunit"/>
    <property type="match status" value="1"/>
</dbReference>
<keyword evidence="2" id="KW-0349">Heme</keyword>
<dbReference type="InterPro" id="IPR034804">
    <property type="entry name" value="SQR/QFR_C/D"/>
</dbReference>
<dbReference type="Pfam" id="PF01127">
    <property type="entry name" value="Sdh_cyt"/>
    <property type="match status" value="1"/>
</dbReference>
<evidence type="ECO:0000313" key="9">
    <source>
        <dbReference type="EMBL" id="WXA93962.1"/>
    </source>
</evidence>
<evidence type="ECO:0000256" key="4">
    <source>
        <dbReference type="ARBA" id="ARBA00022723"/>
    </source>
</evidence>
<feature type="transmembrane region" description="Helical" evidence="8">
    <location>
        <begin position="56"/>
        <end position="78"/>
    </location>
</feature>
<keyword evidence="5 8" id="KW-1133">Transmembrane helix</keyword>
<protein>
    <submittedName>
        <fullName evidence="9">Succinate dehydrogenase</fullName>
    </submittedName>
</protein>
<evidence type="ECO:0000256" key="6">
    <source>
        <dbReference type="ARBA" id="ARBA00023004"/>
    </source>
</evidence>
<feature type="transmembrane region" description="Helical" evidence="8">
    <location>
        <begin position="99"/>
        <end position="120"/>
    </location>
</feature>
<evidence type="ECO:0000256" key="2">
    <source>
        <dbReference type="ARBA" id="ARBA00022617"/>
    </source>
</evidence>
<proteinExistence type="predicted"/>
<comment type="subcellular location">
    <subcellularLocation>
        <location evidence="1">Membrane</location>
    </subcellularLocation>
</comment>
<feature type="transmembrane region" description="Helical" evidence="8">
    <location>
        <begin position="147"/>
        <end position="174"/>
    </location>
</feature>
<dbReference type="RefSeq" id="WP_394844564.1">
    <property type="nucleotide sequence ID" value="NZ_CP089982.1"/>
</dbReference>
<feature type="transmembrane region" description="Helical" evidence="8">
    <location>
        <begin position="186"/>
        <end position="207"/>
    </location>
</feature>
<keyword evidence="7 8" id="KW-0472">Membrane</keyword>
<evidence type="ECO:0000313" key="10">
    <source>
        <dbReference type="Proteomes" id="UP001379533"/>
    </source>
</evidence>
<dbReference type="InterPro" id="IPR000701">
    <property type="entry name" value="SuccDH_FuR_B_TM-su"/>
</dbReference>
<evidence type="ECO:0000256" key="1">
    <source>
        <dbReference type="ARBA" id="ARBA00004370"/>
    </source>
</evidence>
<keyword evidence="3 8" id="KW-0812">Transmembrane</keyword>